<sequence length="328" mass="33092">MSDRTRRSARAVTDTIDTEKLKDQAAEVAALVGEAGAKAQTTAVQLADQAKGAAGQAKEWGSPKVEAFVEWLTPRVEKAWQDSLQAAAPRVEKAAGKAAPAIDTAHDKLVDEVLPKIVASFNAAAAAAADAASRAADAAAAATANSATTTETLSKKAAKKAAKAAKKGIDASAASAKKAAKAAPAKLTAAAEAADPQKKSKALWWVVGGVTAAGGAYVLWRRAQPTTDPWAEPWDQVPASTFDDARAAVGNAAEAVGEAAGAAVAKGRETGEKVQGAVADAGDKISGKVQDAVTDAKEATRKATGRAKDAASSGNDDSTEGDDKKPTA</sequence>
<name>A0ABR8TWN5_9CELL</name>
<protein>
    <recommendedName>
        <fullName evidence="5">YtxH domain-containing protein</fullName>
    </recommendedName>
</protein>
<feature type="transmembrane region" description="Helical" evidence="2">
    <location>
        <begin position="202"/>
        <end position="220"/>
    </location>
</feature>
<evidence type="ECO:0000313" key="4">
    <source>
        <dbReference type="Proteomes" id="UP000655570"/>
    </source>
</evidence>
<evidence type="ECO:0008006" key="5">
    <source>
        <dbReference type="Google" id="ProtNLM"/>
    </source>
</evidence>
<proteinExistence type="predicted"/>
<dbReference type="RefSeq" id="WP_191801769.1">
    <property type="nucleotide sequence ID" value="NZ_JACSQF010000004.1"/>
</dbReference>
<accession>A0ABR8TWN5</accession>
<keyword evidence="2" id="KW-0472">Membrane</keyword>
<evidence type="ECO:0000256" key="1">
    <source>
        <dbReference type="SAM" id="MobiDB-lite"/>
    </source>
</evidence>
<keyword evidence="2" id="KW-0812">Transmembrane</keyword>
<keyword evidence="2" id="KW-1133">Transmembrane helix</keyword>
<keyword evidence="4" id="KW-1185">Reference proteome</keyword>
<evidence type="ECO:0000256" key="2">
    <source>
        <dbReference type="SAM" id="Phobius"/>
    </source>
</evidence>
<dbReference type="Proteomes" id="UP000655570">
    <property type="component" value="Unassembled WGS sequence"/>
</dbReference>
<comment type="caution">
    <text evidence="3">The sequence shown here is derived from an EMBL/GenBank/DDBJ whole genome shotgun (WGS) entry which is preliminary data.</text>
</comment>
<organism evidence="3 4">
    <name type="scientific">Oerskovia merdavium</name>
    <dbReference type="NCBI Taxonomy" id="2762227"/>
    <lineage>
        <taxon>Bacteria</taxon>
        <taxon>Bacillati</taxon>
        <taxon>Actinomycetota</taxon>
        <taxon>Actinomycetes</taxon>
        <taxon>Micrococcales</taxon>
        <taxon>Cellulomonadaceae</taxon>
        <taxon>Oerskovia</taxon>
    </lineage>
</organism>
<dbReference type="EMBL" id="JACSQF010000004">
    <property type="protein sequence ID" value="MBD7980199.1"/>
    <property type="molecule type" value="Genomic_DNA"/>
</dbReference>
<reference evidence="3 4" key="1">
    <citation type="submission" date="2020-08" db="EMBL/GenBank/DDBJ databases">
        <title>A Genomic Blueprint of the Chicken Gut Microbiome.</title>
        <authorList>
            <person name="Gilroy R."/>
            <person name="Ravi A."/>
            <person name="Getino M."/>
            <person name="Pursley I."/>
            <person name="Horton D.L."/>
            <person name="Alikhan N.-F."/>
            <person name="Baker D."/>
            <person name="Gharbi K."/>
            <person name="Hall N."/>
            <person name="Watson M."/>
            <person name="Adriaenssens E.M."/>
            <person name="Foster-Nyarko E."/>
            <person name="Jarju S."/>
            <person name="Secka A."/>
            <person name="Antonio M."/>
            <person name="Oren A."/>
            <person name="Chaudhuri R."/>
            <person name="La Ragione R.M."/>
            <person name="Hildebrand F."/>
            <person name="Pallen M.J."/>
        </authorList>
    </citation>
    <scope>NUCLEOTIDE SEQUENCE [LARGE SCALE GENOMIC DNA]</scope>
    <source>
        <strain evidence="3 4">Sa2CUA9</strain>
    </source>
</reference>
<feature type="region of interest" description="Disordered" evidence="1">
    <location>
        <begin position="268"/>
        <end position="328"/>
    </location>
</feature>
<evidence type="ECO:0000313" key="3">
    <source>
        <dbReference type="EMBL" id="MBD7980199.1"/>
    </source>
</evidence>
<feature type="compositionally biased region" description="Basic and acidic residues" evidence="1">
    <location>
        <begin position="294"/>
        <end position="309"/>
    </location>
</feature>
<gene>
    <name evidence="3" type="ORF">H9641_05625</name>
</gene>